<protein>
    <submittedName>
        <fullName evidence="3">Deoxyguanosinetriphosphate triphosphohydrolase</fullName>
    </submittedName>
</protein>
<proteinExistence type="predicted"/>
<dbReference type="SMART" id="SM00471">
    <property type="entry name" value="HDc"/>
    <property type="match status" value="1"/>
</dbReference>
<dbReference type="PANTHER" id="PTHR11373:SF32">
    <property type="entry name" value="DEOXYGUANOSINETRIPHOSPHATE TRIPHOSPHOHYDROLASE"/>
    <property type="match status" value="1"/>
</dbReference>
<dbReference type="InterPro" id="IPR006261">
    <property type="entry name" value="dGTPase"/>
</dbReference>
<dbReference type="PANTHER" id="PTHR11373">
    <property type="entry name" value="DEOXYNUCLEOSIDE TRIPHOSPHATE TRIPHOSPHOHYDROLASE"/>
    <property type="match status" value="1"/>
</dbReference>
<keyword evidence="4" id="KW-1185">Reference proteome</keyword>
<dbReference type="CDD" id="cd00077">
    <property type="entry name" value="HDc"/>
    <property type="match status" value="1"/>
</dbReference>
<dbReference type="Proteomes" id="UP000532194">
    <property type="component" value="Unassembled WGS sequence"/>
</dbReference>
<evidence type="ECO:0000313" key="4">
    <source>
        <dbReference type="Proteomes" id="UP000532194"/>
    </source>
</evidence>
<evidence type="ECO:0000259" key="2">
    <source>
        <dbReference type="PROSITE" id="PS51831"/>
    </source>
</evidence>
<dbReference type="InterPro" id="IPR026875">
    <property type="entry name" value="PHydrolase_assoc_dom"/>
</dbReference>
<dbReference type="InterPro" id="IPR050135">
    <property type="entry name" value="dGTPase-like"/>
</dbReference>
<sequence length="496" mass="55066">MKCQHILGVVISDEIITRNIPLYFGGSDSRRYVRHRTNTLQNDEFVYSRRIGEVHVVVGDVWCVYSEGMNTTSDGETVLVGEGYTASDEERWVLEPPKSKLRTAFERDRARLIHSSALRRLGAKSQVLVAGTDDFARTRLTHTLEVAQIGRQIAQMLGCDPDVVDCACLAHDLGHPPFGHNGEKALADIAQGIGGFEGNAQTLRILTRLEPKITHPDGSPAGVNLTRASLDAAVKYPWTLAEAERYGGAGSRKFCVYPDDEPVFRWLKSGRTDTHVKPMECQIMDLADDIAYSVHDVEDSIVTGAFNPIALADARMLDYVIEQTRNWYGSQWDPDKLLAAFLRLRREHLLPRCFDGSRADLARLKNMTSDLIGRFCRSVETATRELYGSGPLTRYSASVIRPEETSYEIVALKGIAVAFVMAPREHEPLHRTELTIVADLVEVLMADSPAPSDALESQFLGDWREAGSDDERLRVAIDQVASLTDNSALALHSILC</sequence>
<evidence type="ECO:0000313" key="3">
    <source>
        <dbReference type="EMBL" id="NMM93976.1"/>
    </source>
</evidence>
<dbReference type="InterPro" id="IPR003607">
    <property type="entry name" value="HD/PDEase_dom"/>
</dbReference>
<dbReference type="PROSITE" id="PS51831">
    <property type="entry name" value="HD"/>
    <property type="match status" value="1"/>
</dbReference>
<dbReference type="GO" id="GO:0006203">
    <property type="term" value="P:dGTP catabolic process"/>
    <property type="evidence" value="ECO:0007669"/>
    <property type="project" value="TreeGrafter"/>
</dbReference>
<dbReference type="InterPro" id="IPR006674">
    <property type="entry name" value="HD_domain"/>
</dbReference>
<keyword evidence="1 3" id="KW-0378">Hydrolase</keyword>
<dbReference type="Gene3D" id="1.10.3210.10">
    <property type="entry name" value="Hypothetical protein af1432"/>
    <property type="match status" value="1"/>
</dbReference>
<name>A0A7Y0HSF7_9BIFI</name>
<comment type="caution">
    <text evidence="3">The sequence shown here is derived from an EMBL/GenBank/DDBJ whole genome shotgun (WGS) entry which is preliminary data.</text>
</comment>
<dbReference type="NCBIfam" id="NF002829">
    <property type="entry name" value="PRK03007.1"/>
    <property type="match status" value="1"/>
</dbReference>
<dbReference type="SUPFAM" id="SSF109604">
    <property type="entry name" value="HD-domain/PDEase-like"/>
    <property type="match status" value="1"/>
</dbReference>
<gene>
    <name evidence="3" type="ORF">G1C95_1163</name>
</gene>
<organism evidence="3 4">
    <name type="scientific">Bifidobacterium oedipodis</name>
    <dbReference type="NCBI Taxonomy" id="2675322"/>
    <lineage>
        <taxon>Bacteria</taxon>
        <taxon>Bacillati</taxon>
        <taxon>Actinomycetota</taxon>
        <taxon>Actinomycetes</taxon>
        <taxon>Bifidobacteriales</taxon>
        <taxon>Bifidobacteriaceae</taxon>
        <taxon>Bifidobacterium</taxon>
    </lineage>
</organism>
<dbReference type="EMBL" id="JAAIII010000003">
    <property type="protein sequence ID" value="NMM93976.1"/>
    <property type="molecule type" value="Genomic_DNA"/>
</dbReference>
<feature type="domain" description="HD" evidence="2">
    <location>
        <begin position="139"/>
        <end position="293"/>
    </location>
</feature>
<accession>A0A7Y0HSF7</accession>
<dbReference type="AlphaFoldDB" id="A0A7Y0HSF7"/>
<evidence type="ECO:0000256" key="1">
    <source>
        <dbReference type="ARBA" id="ARBA00022801"/>
    </source>
</evidence>
<dbReference type="NCBIfam" id="TIGR01353">
    <property type="entry name" value="dGTP_triPase"/>
    <property type="match status" value="1"/>
</dbReference>
<dbReference type="Pfam" id="PF13286">
    <property type="entry name" value="HD_assoc"/>
    <property type="match status" value="1"/>
</dbReference>
<dbReference type="GO" id="GO:0008832">
    <property type="term" value="F:dGTPase activity"/>
    <property type="evidence" value="ECO:0007669"/>
    <property type="project" value="TreeGrafter"/>
</dbReference>
<reference evidence="3 4" key="1">
    <citation type="submission" date="2020-02" db="EMBL/GenBank/DDBJ databases">
        <title>Characterization of phylogenetic diversity of novel bifidobacterial species isolated in Czech ZOOs.</title>
        <authorList>
            <person name="Lugli G.A."/>
            <person name="Vera N.B."/>
            <person name="Ventura M."/>
        </authorList>
    </citation>
    <scope>NUCLEOTIDE SEQUENCE [LARGE SCALE GENOMIC DNA]</scope>
    <source>
        <strain evidence="3 4">DSM 109957</strain>
    </source>
</reference>
<dbReference type="Pfam" id="PF01966">
    <property type="entry name" value="HD"/>
    <property type="match status" value="1"/>
</dbReference>